<evidence type="ECO:0000256" key="2">
    <source>
        <dbReference type="ARBA" id="ARBA00023015"/>
    </source>
</evidence>
<evidence type="ECO:0000256" key="1">
    <source>
        <dbReference type="ARBA" id="ARBA00004123"/>
    </source>
</evidence>
<evidence type="ECO:0000256" key="5">
    <source>
        <dbReference type="ARBA" id="ARBA00023242"/>
    </source>
</evidence>
<dbReference type="Gene3D" id="2.40.330.10">
    <property type="entry name" value="DNA-binding pseudobarrel domain"/>
    <property type="match status" value="1"/>
</dbReference>
<dbReference type="Proteomes" id="UP001374535">
    <property type="component" value="Chromosome 8"/>
</dbReference>
<dbReference type="GO" id="GO:0003677">
    <property type="term" value="F:DNA binding"/>
    <property type="evidence" value="ECO:0007669"/>
    <property type="project" value="UniProtKB-KW"/>
</dbReference>
<dbReference type="GO" id="GO:0005634">
    <property type="term" value="C:nucleus"/>
    <property type="evidence" value="ECO:0007669"/>
    <property type="project" value="UniProtKB-SubCell"/>
</dbReference>
<dbReference type="InterPro" id="IPR015300">
    <property type="entry name" value="DNA-bd_pseudobarrel_sf"/>
</dbReference>
<organism evidence="7 8">
    <name type="scientific">Vigna mungo</name>
    <name type="common">Black gram</name>
    <name type="synonym">Phaseolus mungo</name>
    <dbReference type="NCBI Taxonomy" id="3915"/>
    <lineage>
        <taxon>Eukaryota</taxon>
        <taxon>Viridiplantae</taxon>
        <taxon>Streptophyta</taxon>
        <taxon>Embryophyta</taxon>
        <taxon>Tracheophyta</taxon>
        <taxon>Spermatophyta</taxon>
        <taxon>Magnoliopsida</taxon>
        <taxon>eudicotyledons</taxon>
        <taxon>Gunneridae</taxon>
        <taxon>Pentapetalae</taxon>
        <taxon>rosids</taxon>
        <taxon>fabids</taxon>
        <taxon>Fabales</taxon>
        <taxon>Fabaceae</taxon>
        <taxon>Papilionoideae</taxon>
        <taxon>50 kb inversion clade</taxon>
        <taxon>NPAAA clade</taxon>
        <taxon>indigoferoid/millettioid clade</taxon>
        <taxon>Phaseoleae</taxon>
        <taxon>Vigna</taxon>
    </lineage>
</organism>
<dbReference type="CDD" id="cd10017">
    <property type="entry name" value="B3_DNA"/>
    <property type="match status" value="1"/>
</dbReference>
<accession>A0AAQ3N2B8</accession>
<dbReference type="SUPFAM" id="SSF101936">
    <property type="entry name" value="DNA-binding pseudobarrel domain"/>
    <property type="match status" value="1"/>
</dbReference>
<dbReference type="InterPro" id="IPR003340">
    <property type="entry name" value="B3_DNA-bd"/>
</dbReference>
<reference evidence="7 8" key="1">
    <citation type="journal article" date="2023" name="Life. Sci Alliance">
        <title>Evolutionary insights into 3D genome organization and epigenetic landscape of Vigna mungo.</title>
        <authorList>
            <person name="Junaid A."/>
            <person name="Singh B."/>
            <person name="Bhatia S."/>
        </authorList>
    </citation>
    <scope>NUCLEOTIDE SEQUENCE [LARGE SCALE GENOMIC DNA]</scope>
    <source>
        <strain evidence="7">Urdbean</strain>
    </source>
</reference>
<name>A0AAQ3N2B8_VIGMU</name>
<gene>
    <name evidence="7" type="ORF">V8G54_027445</name>
</gene>
<evidence type="ECO:0000313" key="8">
    <source>
        <dbReference type="Proteomes" id="UP001374535"/>
    </source>
</evidence>
<dbReference type="AlphaFoldDB" id="A0AAQ3N2B8"/>
<dbReference type="PROSITE" id="PS50863">
    <property type="entry name" value="B3"/>
    <property type="match status" value="1"/>
</dbReference>
<keyword evidence="2" id="KW-0805">Transcription regulation</keyword>
<dbReference type="PANTHER" id="PTHR31920:SF117">
    <property type="entry name" value="TRANSCRIPTIONAL FACTOR FAMILY PROTEIN, PUTATIVE-RELATED"/>
    <property type="match status" value="1"/>
</dbReference>
<keyword evidence="8" id="KW-1185">Reference proteome</keyword>
<dbReference type="EMBL" id="CP144693">
    <property type="protein sequence ID" value="WVZ01376.1"/>
    <property type="molecule type" value="Genomic_DNA"/>
</dbReference>
<dbReference type="Pfam" id="PF02362">
    <property type="entry name" value="B3"/>
    <property type="match status" value="1"/>
</dbReference>
<evidence type="ECO:0000256" key="4">
    <source>
        <dbReference type="ARBA" id="ARBA00023163"/>
    </source>
</evidence>
<evidence type="ECO:0000259" key="6">
    <source>
        <dbReference type="PROSITE" id="PS50863"/>
    </source>
</evidence>
<dbReference type="InterPro" id="IPR050655">
    <property type="entry name" value="Plant_B3_domain"/>
</dbReference>
<dbReference type="PANTHER" id="PTHR31920">
    <property type="entry name" value="B3 DOMAIN-CONTAINING"/>
    <property type="match status" value="1"/>
</dbReference>
<keyword evidence="3" id="KW-0238">DNA-binding</keyword>
<sequence>MFTAKYGGGPPNPLFMKLPNGTQWKVIWENDNGEIWLREGWKEFVEHYSLDHEHFVFFEYEGTDHINVKICKQNGVKIDYPCGSGDGSYNLGENEEEPIIISDEEESPEQIGSKDSLFVCFVIFIFFHLTKFQDSSQNMSLTGLVRELHSKGERSVQRTSSLNQPNQTRAREVASNFISCNPFFTVVITPSQAMEYRLVGKS</sequence>
<evidence type="ECO:0000313" key="7">
    <source>
        <dbReference type="EMBL" id="WVZ01376.1"/>
    </source>
</evidence>
<keyword evidence="4" id="KW-0804">Transcription</keyword>
<protein>
    <recommendedName>
        <fullName evidence="6">TF-B3 domain-containing protein</fullName>
    </recommendedName>
</protein>
<comment type="subcellular location">
    <subcellularLocation>
        <location evidence="1">Nucleus</location>
    </subcellularLocation>
</comment>
<proteinExistence type="predicted"/>
<feature type="domain" description="TF-B3" evidence="6">
    <location>
        <begin position="1"/>
        <end position="74"/>
    </location>
</feature>
<keyword evidence="5" id="KW-0539">Nucleus</keyword>
<evidence type="ECO:0000256" key="3">
    <source>
        <dbReference type="ARBA" id="ARBA00023125"/>
    </source>
</evidence>